<reference evidence="2 3" key="1">
    <citation type="submission" date="2019-03" db="EMBL/GenBank/DDBJ databases">
        <title>Genomic Encyclopedia of Type Strains, Phase IV (KMG-IV): sequencing the most valuable type-strain genomes for metagenomic binning, comparative biology and taxonomic classification.</title>
        <authorList>
            <person name="Goeker M."/>
        </authorList>
    </citation>
    <scope>NUCLEOTIDE SEQUENCE [LARGE SCALE GENOMIC DNA]</scope>
    <source>
        <strain evidence="2 3">DSM 104836</strain>
    </source>
</reference>
<dbReference type="OrthoDB" id="1117124at2"/>
<dbReference type="InterPro" id="IPR036259">
    <property type="entry name" value="MFS_trans_sf"/>
</dbReference>
<keyword evidence="1" id="KW-1133">Transmembrane helix</keyword>
<feature type="transmembrane region" description="Helical" evidence="1">
    <location>
        <begin position="363"/>
        <end position="385"/>
    </location>
</feature>
<name>A0A4R3JN92_9RHOB</name>
<protein>
    <recommendedName>
        <fullName evidence="4">MFS transporter</fullName>
    </recommendedName>
</protein>
<evidence type="ECO:0008006" key="4">
    <source>
        <dbReference type="Google" id="ProtNLM"/>
    </source>
</evidence>
<dbReference type="Proteomes" id="UP000295696">
    <property type="component" value="Unassembled WGS sequence"/>
</dbReference>
<dbReference type="PANTHER" id="PTHR23526">
    <property type="entry name" value="INTEGRAL MEMBRANE TRANSPORT PROTEIN-RELATED"/>
    <property type="match status" value="1"/>
</dbReference>
<keyword evidence="1" id="KW-0472">Membrane</keyword>
<feature type="transmembrane region" description="Helical" evidence="1">
    <location>
        <begin position="270"/>
        <end position="288"/>
    </location>
</feature>
<feature type="transmembrane region" description="Helical" evidence="1">
    <location>
        <begin position="300"/>
        <end position="321"/>
    </location>
</feature>
<feature type="transmembrane region" description="Helical" evidence="1">
    <location>
        <begin position="122"/>
        <end position="141"/>
    </location>
</feature>
<dbReference type="PANTHER" id="PTHR23526:SF2">
    <property type="entry name" value="MAJOR FACILITATOR SUPERFAMILY (MFS) PROFILE DOMAIN-CONTAINING PROTEIN"/>
    <property type="match status" value="1"/>
</dbReference>
<evidence type="ECO:0000256" key="1">
    <source>
        <dbReference type="SAM" id="Phobius"/>
    </source>
</evidence>
<proteinExistence type="predicted"/>
<sequence>MAEQKVETVFEAVTGAEADISAKEARNGVRHMASLSMTKIADGLIDPKLVLSWLLNAIGAPAYLTGLLVPIREAGALLPQLALAGWVRRMKHRKWAWVVGSVGQGLAAAGIALAALTLEGVAAGLVICALLAVLAVSRACASVSYKDVLGKTVAKTRRGAVTGVAGSASAAGVVIFALLLISGWLQSVSALAVAVGLAACLWLAAAALFATLQEDASEDTNAPALDLSPLREDAQFRRYILVRGALAATALAPPYLVLLSGGDGSALGKLGALVLASAAASFVSSYIWGRLSDRSSRWVLALAGFGGALAIAAAPVAAWVGIAQAQFVIPAILFALMLAYHGVRQGRSTYLVDMSPEDQRSTYAALANTVIGTLLLLTGALGGGLSLLGPVAALCGFAVLSAVGGVLALGLREVEAD</sequence>
<feature type="transmembrane region" description="Helical" evidence="1">
    <location>
        <begin position="191"/>
        <end position="212"/>
    </location>
</feature>
<dbReference type="EMBL" id="SLZU01000001">
    <property type="protein sequence ID" value="TCS67032.1"/>
    <property type="molecule type" value="Genomic_DNA"/>
</dbReference>
<keyword evidence="3" id="KW-1185">Reference proteome</keyword>
<dbReference type="RefSeq" id="WP_132241086.1">
    <property type="nucleotide sequence ID" value="NZ_SLZU01000001.1"/>
</dbReference>
<dbReference type="Gene3D" id="1.20.1250.20">
    <property type="entry name" value="MFS general substrate transporter like domains"/>
    <property type="match status" value="2"/>
</dbReference>
<feature type="transmembrane region" description="Helical" evidence="1">
    <location>
        <begin position="391"/>
        <end position="411"/>
    </location>
</feature>
<feature type="transmembrane region" description="Helical" evidence="1">
    <location>
        <begin position="95"/>
        <end position="116"/>
    </location>
</feature>
<dbReference type="SUPFAM" id="SSF103473">
    <property type="entry name" value="MFS general substrate transporter"/>
    <property type="match status" value="1"/>
</dbReference>
<organism evidence="2 3">
    <name type="scientific">Primorskyibacter sedentarius</name>
    <dbReference type="NCBI Taxonomy" id="745311"/>
    <lineage>
        <taxon>Bacteria</taxon>
        <taxon>Pseudomonadati</taxon>
        <taxon>Pseudomonadota</taxon>
        <taxon>Alphaproteobacteria</taxon>
        <taxon>Rhodobacterales</taxon>
        <taxon>Roseobacteraceae</taxon>
        <taxon>Primorskyibacter</taxon>
    </lineage>
</organism>
<keyword evidence="1" id="KW-0812">Transmembrane</keyword>
<comment type="caution">
    <text evidence="2">The sequence shown here is derived from an EMBL/GenBank/DDBJ whole genome shotgun (WGS) entry which is preliminary data.</text>
</comment>
<evidence type="ECO:0000313" key="2">
    <source>
        <dbReference type="EMBL" id="TCS67032.1"/>
    </source>
</evidence>
<feature type="transmembrane region" description="Helical" evidence="1">
    <location>
        <begin position="327"/>
        <end position="343"/>
    </location>
</feature>
<accession>A0A4R3JN92</accession>
<dbReference type="AlphaFoldDB" id="A0A4R3JN92"/>
<dbReference type="InterPro" id="IPR052528">
    <property type="entry name" value="Sugar_transport-like"/>
</dbReference>
<evidence type="ECO:0000313" key="3">
    <source>
        <dbReference type="Proteomes" id="UP000295696"/>
    </source>
</evidence>
<feature type="transmembrane region" description="Helical" evidence="1">
    <location>
        <begin position="240"/>
        <end position="258"/>
    </location>
</feature>
<gene>
    <name evidence="2" type="ORF">EDD52_101121</name>
</gene>
<feature type="transmembrane region" description="Helical" evidence="1">
    <location>
        <begin position="161"/>
        <end position="185"/>
    </location>
</feature>